<dbReference type="RefSeq" id="WP_408130124.1">
    <property type="nucleotide sequence ID" value="NZ_JAQQDH010000005.1"/>
</dbReference>
<protein>
    <submittedName>
        <fullName evidence="1">Uncharacterized protein</fullName>
    </submittedName>
</protein>
<gene>
    <name evidence="1" type="ORF">PQR00_17890</name>
</gene>
<name>A0ABW9C1V5_9BURK</name>
<accession>A0ABW9C1V5</accession>
<comment type="caution">
    <text evidence="1">The sequence shown here is derived from an EMBL/GenBank/DDBJ whole genome shotgun (WGS) entry which is preliminary data.</text>
</comment>
<reference evidence="1 2" key="1">
    <citation type="journal article" date="2024" name="Chem. Sci.">
        <title>Discovery of megapolipeptins by genome mining of a Burkholderiales bacteria collection.</title>
        <authorList>
            <person name="Paulo B.S."/>
            <person name="Recchia M.J.J."/>
            <person name="Lee S."/>
            <person name="Fergusson C.H."/>
            <person name="Romanowski S.B."/>
            <person name="Hernandez A."/>
            <person name="Krull N."/>
            <person name="Liu D.Y."/>
            <person name="Cavanagh H."/>
            <person name="Bos A."/>
            <person name="Gray C.A."/>
            <person name="Murphy B.T."/>
            <person name="Linington R.G."/>
            <person name="Eustaquio A.S."/>
        </authorList>
    </citation>
    <scope>NUCLEOTIDE SEQUENCE [LARGE SCALE GENOMIC DNA]</scope>
    <source>
        <strain evidence="1 2">RL17-379-BIB-C</strain>
    </source>
</reference>
<dbReference type="EMBL" id="JAQQDH010000005">
    <property type="protein sequence ID" value="MFM0445468.1"/>
    <property type="molecule type" value="Genomic_DNA"/>
</dbReference>
<sequence length="88" mass="9502">MNCKPGDLAVTTGMAVSANNDVIVEVESFAFVNAQGITVWNIKHREPMFVDTGPRAGTWMTDGIICDTNLRPISGVPVHDEQIDEVSA</sequence>
<evidence type="ECO:0000313" key="2">
    <source>
        <dbReference type="Proteomes" id="UP001629288"/>
    </source>
</evidence>
<proteinExistence type="predicted"/>
<organism evidence="1 2">
    <name type="scientific">Paraburkholderia strydomiana</name>
    <dbReference type="NCBI Taxonomy" id="1245417"/>
    <lineage>
        <taxon>Bacteria</taxon>
        <taxon>Pseudomonadati</taxon>
        <taxon>Pseudomonadota</taxon>
        <taxon>Betaproteobacteria</taxon>
        <taxon>Burkholderiales</taxon>
        <taxon>Burkholderiaceae</taxon>
        <taxon>Paraburkholderia</taxon>
    </lineage>
</organism>
<evidence type="ECO:0000313" key="1">
    <source>
        <dbReference type="EMBL" id="MFM0445468.1"/>
    </source>
</evidence>
<keyword evidence="2" id="KW-1185">Reference proteome</keyword>
<dbReference type="Proteomes" id="UP001629288">
    <property type="component" value="Unassembled WGS sequence"/>
</dbReference>